<protein>
    <submittedName>
        <fullName evidence="1">Ribonucleoside-diphosphate reductase subunit beta</fullName>
    </submittedName>
</protein>
<reference evidence="1 2" key="1">
    <citation type="submission" date="2015-11" db="EMBL/GenBank/DDBJ databases">
        <title>Complete genome sequencing of a biphenyl-degrading bacterium, Pseudomonas putida KF715 (=NBRC110667).</title>
        <authorList>
            <person name="Suenaga H."/>
            <person name="Fujihara N."/>
            <person name="Watanabe T."/>
            <person name="Hirose J."/>
            <person name="Kimura N."/>
            <person name="Yamazoe A."/>
            <person name="Hosoyama A."/>
            <person name="Shimodaira J."/>
            <person name="Furukawa K."/>
        </authorList>
    </citation>
    <scope>NUCLEOTIDE SEQUENCE [LARGE SCALE GENOMIC DNA]</scope>
    <source>
        <strain evidence="1 2">KF715</strain>
        <plasmid evidence="2">Plasmid pkf715a dna</plasmid>
    </source>
</reference>
<dbReference type="Proteomes" id="UP000218731">
    <property type="component" value="Plasmid pKF715A"/>
</dbReference>
<gene>
    <name evidence="1" type="ORF">KF715C_pA2310</name>
</gene>
<keyword evidence="1" id="KW-0614">Plasmid</keyword>
<geneLocation type="plasmid" evidence="2">
    <name>pkf715a dna</name>
</geneLocation>
<dbReference type="RefSeq" id="WP_045632718.1">
    <property type="nucleotide sequence ID" value="NZ_AP015030.1"/>
</dbReference>
<dbReference type="AlphaFoldDB" id="A0A1L7NMN1"/>
<proteinExistence type="predicted"/>
<organism evidence="1 2">
    <name type="scientific">Pseudomonas putida</name>
    <name type="common">Arthrobacter siderocapsulatus</name>
    <dbReference type="NCBI Taxonomy" id="303"/>
    <lineage>
        <taxon>Bacteria</taxon>
        <taxon>Pseudomonadati</taxon>
        <taxon>Pseudomonadota</taxon>
        <taxon>Gammaproteobacteria</taxon>
        <taxon>Pseudomonadales</taxon>
        <taxon>Pseudomonadaceae</taxon>
        <taxon>Pseudomonas</taxon>
    </lineage>
</organism>
<evidence type="ECO:0000313" key="1">
    <source>
        <dbReference type="EMBL" id="BAW26736.1"/>
    </source>
</evidence>
<name>A0A1L7NMN1_PSEPU</name>
<accession>A0A1L7NMN1</accession>
<dbReference type="EMBL" id="AP015030">
    <property type="protein sequence ID" value="BAW26736.1"/>
    <property type="molecule type" value="Genomic_DNA"/>
</dbReference>
<sequence>MNRIQATPEPMIRVSALGYTLGRNPDSMPHNIRPDMSLWNAPDGRELTYIQAQEEARFIKAYLVHYLVSGRYVLANIYDADDCRPAVFQSKEEALLFVQQEIIGRRSITRQYCIEGPGVDYHVPNTAEGLKEMNYNLMPALRKTA</sequence>
<evidence type="ECO:0000313" key="2">
    <source>
        <dbReference type="Proteomes" id="UP000218731"/>
    </source>
</evidence>